<comment type="similarity">
    <text evidence="2">Belongs to the glycosyl hydrolase 3 family.</text>
</comment>
<dbReference type="Proteomes" id="UP000008922">
    <property type="component" value="Chromosome"/>
</dbReference>
<keyword evidence="5 10" id="KW-0326">Glycosidase</keyword>
<dbReference type="PANTHER" id="PTHR30480:SF13">
    <property type="entry name" value="BETA-HEXOSAMINIDASE"/>
    <property type="match status" value="1"/>
</dbReference>
<evidence type="ECO:0000256" key="3">
    <source>
        <dbReference type="ARBA" id="ARBA00012663"/>
    </source>
</evidence>
<dbReference type="InterPro" id="IPR001764">
    <property type="entry name" value="Glyco_hydro_3_N"/>
</dbReference>
<dbReference type="InterPro" id="IPR036962">
    <property type="entry name" value="Glyco_hydro_3_N_sf"/>
</dbReference>
<protein>
    <recommendedName>
        <fullName evidence="3">beta-N-acetylhexosaminidase</fullName>
        <ecNumber evidence="3">3.2.1.52</ecNumber>
    </recommendedName>
</protein>
<feature type="signal peptide" evidence="8">
    <location>
        <begin position="1"/>
        <end position="31"/>
    </location>
</feature>
<dbReference type="InterPro" id="IPR036881">
    <property type="entry name" value="Glyco_hydro_3_C_sf"/>
</dbReference>
<proteinExistence type="inferred from homology"/>
<evidence type="ECO:0000259" key="9">
    <source>
        <dbReference type="Pfam" id="PF00933"/>
    </source>
</evidence>
<feature type="region of interest" description="Disordered" evidence="6">
    <location>
        <begin position="800"/>
        <end position="827"/>
    </location>
</feature>
<dbReference type="GO" id="GO:0009254">
    <property type="term" value="P:peptidoglycan turnover"/>
    <property type="evidence" value="ECO:0007669"/>
    <property type="project" value="TreeGrafter"/>
</dbReference>
<dbReference type="GO" id="GO:0004563">
    <property type="term" value="F:beta-N-acetylhexosaminidase activity"/>
    <property type="evidence" value="ECO:0007669"/>
    <property type="project" value="UniProtKB-EC"/>
</dbReference>
<dbReference type="OrthoDB" id="9805821at2"/>
<dbReference type="Pfam" id="PF00933">
    <property type="entry name" value="Glyco_hydro_3"/>
    <property type="match status" value="1"/>
</dbReference>
<feature type="transmembrane region" description="Helical" evidence="7">
    <location>
        <begin position="832"/>
        <end position="854"/>
    </location>
</feature>
<evidence type="ECO:0000256" key="8">
    <source>
        <dbReference type="SAM" id="SignalP"/>
    </source>
</evidence>
<gene>
    <name evidence="10" type="ordered locus">ANT_13340</name>
</gene>
<evidence type="ECO:0000256" key="7">
    <source>
        <dbReference type="SAM" id="Phobius"/>
    </source>
</evidence>
<dbReference type="FunCoup" id="E8N4K2">
    <property type="interactions" value="124"/>
</dbReference>
<dbReference type="Gene3D" id="3.40.50.1700">
    <property type="entry name" value="Glycoside hydrolase family 3 C-terminal domain"/>
    <property type="match status" value="1"/>
</dbReference>
<dbReference type="PANTHER" id="PTHR30480">
    <property type="entry name" value="BETA-HEXOSAMINIDASE-RELATED"/>
    <property type="match status" value="1"/>
</dbReference>
<dbReference type="AlphaFoldDB" id="E8N4K2"/>
<accession>E8N4K2</accession>
<dbReference type="GO" id="GO:0005975">
    <property type="term" value="P:carbohydrate metabolic process"/>
    <property type="evidence" value="ECO:0007669"/>
    <property type="project" value="InterPro"/>
</dbReference>
<feature type="chain" id="PRO_5003225473" description="beta-N-acetylhexosaminidase" evidence="8">
    <location>
        <begin position="32"/>
        <end position="942"/>
    </location>
</feature>
<dbReference type="InterPro" id="IPR017853">
    <property type="entry name" value="GH"/>
</dbReference>
<evidence type="ECO:0000256" key="2">
    <source>
        <dbReference type="ARBA" id="ARBA00005336"/>
    </source>
</evidence>
<reference evidence="10 11" key="1">
    <citation type="submission" date="2010-12" db="EMBL/GenBank/DDBJ databases">
        <title>Whole genome sequence of Anaerolinea thermophila UNI-1.</title>
        <authorList>
            <person name="Narita-Yamada S."/>
            <person name="Kishi E."/>
            <person name="Watanabe Y."/>
            <person name="Takasaki K."/>
            <person name="Ankai A."/>
            <person name="Oguchi A."/>
            <person name="Fukui S."/>
            <person name="Takahashi M."/>
            <person name="Yashiro I."/>
            <person name="Hosoyama A."/>
            <person name="Sekiguchi Y."/>
            <person name="Hanada S."/>
            <person name="Fujita N."/>
        </authorList>
    </citation>
    <scope>NUCLEOTIDE SEQUENCE [LARGE SCALE GENOMIC DNA]</scope>
    <source>
        <strain evidence="11">DSM 14523 / JCM 11388 / NBRC 100420 / UNI-1</strain>
    </source>
</reference>
<sequence>MVFFMKRSLPLIRVFLLVAVLLSAVFPVASANSLPQADEARQKARSLLNKLTPEERIGQLFLVTFQGTNTASDTPIYTLITKYHIGGVVLQRKNNNFNDQESLLLSTFNLIHALQEIEWQQSQSEEQSYQYIPLFVGISQEGDLAPNDQILSSLTPLPNLMAIGATWDTGMAQRVGTVLGSELSALGFNLILGPSLDVLDVSYTVGKEDLGSRTFGGDPYWVSEMGKAYIAGIHQGSGNKIAVIAKHFPGRGSSDRQPEEEIATVRKTFEQLKQVELAPFIAVTSTPFPADTTTDGLLLSHIRYQGFQKNIRATTNPLSFDRTALNEILSLPEFSRWRENGGVIISDNLGSPAIQRFFDPSGTNFDARQVTRNAFLAGNDILYLDSLISTGDTDSFTTLTRILESFTQKYNEDPTFAQRVDDSVERILTLKFRLYPDFNFEEIAPSEANLGAVGKSQKVTFDVAARAATLISPDFTELISVLPSPPQPRDRLVFFTDAILSRQCTTCAEKSIPAINALQNTVLQLYGPQAGAQVSSNRLSSYSFLELWQALQNQEGTETLVREIQLADWVIFSILNETNTRPESNALRQLLSERPDWIRNKKIIVFAFNAPYYLDATDISKLSAYYALYGKTSPFIDIAARLLFQEMIPSGASPVSIPGIGYDLIEAMTPDPNQIISLQLDIPEGMVKPGGTPEATPIPTFKIGDVIPLKTGVILDHNRHPVPDGTPVRFYFSLGGESGMSQVVETVTQNGIARASYRIERGGLLEIRVASEPAINSNILRLDITSTEGAVVTAILPTPIPTETPIPTTTSTPEATPTSNPEPVQSRPAPTLSLWLLSTLLSLGGAFTGGWLGMHFLPSPRWAVRLGLTVLMGGVLAYLYLALGLPGSKEVLIQTWKGILWVTGIGMLIGGLVGYSWHEVNQHFINFKDISKTPRKPDEHST</sequence>
<evidence type="ECO:0000256" key="5">
    <source>
        <dbReference type="ARBA" id="ARBA00023295"/>
    </source>
</evidence>
<keyword evidence="11" id="KW-1185">Reference proteome</keyword>
<keyword evidence="7" id="KW-0812">Transmembrane</keyword>
<dbReference type="Gene3D" id="3.20.20.300">
    <property type="entry name" value="Glycoside hydrolase, family 3, N-terminal domain"/>
    <property type="match status" value="1"/>
</dbReference>
<keyword evidence="7" id="KW-0472">Membrane</keyword>
<dbReference type="KEGG" id="atm:ANT_13340"/>
<organism evidence="10 11">
    <name type="scientific">Anaerolinea thermophila (strain DSM 14523 / JCM 11388 / NBRC 100420 / UNI-1)</name>
    <dbReference type="NCBI Taxonomy" id="926569"/>
    <lineage>
        <taxon>Bacteria</taxon>
        <taxon>Bacillati</taxon>
        <taxon>Chloroflexota</taxon>
        <taxon>Anaerolineae</taxon>
        <taxon>Anaerolineales</taxon>
        <taxon>Anaerolineaceae</taxon>
        <taxon>Anaerolinea</taxon>
    </lineage>
</organism>
<dbReference type="HOGENOM" id="CLU_288318_0_0_0"/>
<evidence type="ECO:0000256" key="6">
    <source>
        <dbReference type="SAM" id="MobiDB-lite"/>
    </source>
</evidence>
<keyword evidence="7" id="KW-1133">Transmembrane helix</keyword>
<dbReference type="EMBL" id="AP012029">
    <property type="protein sequence ID" value="BAJ63366.1"/>
    <property type="molecule type" value="Genomic_DNA"/>
</dbReference>
<dbReference type="eggNOG" id="COG1472">
    <property type="taxonomic scope" value="Bacteria"/>
</dbReference>
<evidence type="ECO:0000256" key="4">
    <source>
        <dbReference type="ARBA" id="ARBA00022801"/>
    </source>
</evidence>
<keyword evidence="4 10" id="KW-0378">Hydrolase</keyword>
<evidence type="ECO:0000313" key="10">
    <source>
        <dbReference type="EMBL" id="BAJ63366.1"/>
    </source>
</evidence>
<keyword evidence="8" id="KW-0732">Signal</keyword>
<feature type="transmembrane region" description="Helical" evidence="7">
    <location>
        <begin position="866"/>
        <end position="886"/>
    </location>
</feature>
<feature type="compositionally biased region" description="Low complexity" evidence="6">
    <location>
        <begin position="805"/>
        <end position="823"/>
    </location>
</feature>
<dbReference type="SUPFAM" id="SSF51445">
    <property type="entry name" value="(Trans)glycosidases"/>
    <property type="match status" value="1"/>
</dbReference>
<dbReference type="InterPro" id="IPR050226">
    <property type="entry name" value="NagZ_Beta-hexosaminidase"/>
</dbReference>
<dbReference type="InParanoid" id="E8N4K2"/>
<dbReference type="STRING" id="926569.ANT_13340"/>
<feature type="domain" description="Glycoside hydrolase family 3 N-terminal" evidence="9">
    <location>
        <begin position="54"/>
        <end position="430"/>
    </location>
</feature>
<name>E8N4K2_ANATU</name>
<dbReference type="EC" id="3.2.1.52" evidence="3"/>
<evidence type="ECO:0000256" key="1">
    <source>
        <dbReference type="ARBA" id="ARBA00001231"/>
    </source>
</evidence>
<comment type="catalytic activity">
    <reaction evidence="1">
        <text>Hydrolysis of terminal non-reducing N-acetyl-D-hexosamine residues in N-acetyl-beta-D-hexosaminides.</text>
        <dbReference type="EC" id="3.2.1.52"/>
    </reaction>
</comment>
<evidence type="ECO:0000313" key="11">
    <source>
        <dbReference type="Proteomes" id="UP000008922"/>
    </source>
</evidence>
<feature type="transmembrane region" description="Helical" evidence="7">
    <location>
        <begin position="898"/>
        <end position="918"/>
    </location>
</feature>